<comment type="caution">
    <text evidence="2">The sequence shown here is derived from an EMBL/GenBank/DDBJ whole genome shotgun (WGS) entry which is preliminary data.</text>
</comment>
<keyword evidence="3" id="KW-1185">Reference proteome</keyword>
<evidence type="ECO:0000313" key="2">
    <source>
        <dbReference type="EMBL" id="KNY27790.1"/>
    </source>
</evidence>
<dbReference type="Proteomes" id="UP000036923">
    <property type="component" value="Unassembled WGS sequence"/>
</dbReference>
<evidence type="ECO:0000259" key="1">
    <source>
        <dbReference type="SMART" id="SM00860"/>
    </source>
</evidence>
<organism evidence="2 3">
    <name type="scientific">Pseudobacteroides cellulosolvens ATCC 35603 = DSM 2933</name>
    <dbReference type="NCBI Taxonomy" id="398512"/>
    <lineage>
        <taxon>Bacteria</taxon>
        <taxon>Bacillati</taxon>
        <taxon>Bacillota</taxon>
        <taxon>Clostridia</taxon>
        <taxon>Eubacteriales</taxon>
        <taxon>Oscillospiraceae</taxon>
        <taxon>Pseudobacteroides</taxon>
    </lineage>
</organism>
<feature type="domain" description="Knr4/Smi1-like" evidence="1">
    <location>
        <begin position="18"/>
        <end position="229"/>
    </location>
</feature>
<gene>
    <name evidence="2" type="ORF">Bccel_3061</name>
</gene>
<reference evidence="3" key="1">
    <citation type="submission" date="2015-07" db="EMBL/GenBank/DDBJ databases">
        <title>Near-Complete Genome Sequence of the Cellulolytic Bacterium Bacteroides (Pseudobacteroides) cellulosolvens ATCC 35603.</title>
        <authorList>
            <person name="Dassa B."/>
            <person name="Utturkar S.M."/>
            <person name="Klingeman D.M."/>
            <person name="Hurt R.A."/>
            <person name="Keller M."/>
            <person name="Xu J."/>
            <person name="Reddy Y.H.K."/>
            <person name="Borovok I."/>
            <person name="Grinberg I.R."/>
            <person name="Lamed R."/>
            <person name="Zhivin O."/>
            <person name="Bayer E.A."/>
            <person name="Brown S.D."/>
        </authorList>
    </citation>
    <scope>NUCLEOTIDE SEQUENCE [LARGE SCALE GENOMIC DNA]</scope>
    <source>
        <strain evidence="3">DSM 2933</strain>
    </source>
</reference>
<evidence type="ECO:0000313" key="3">
    <source>
        <dbReference type="Proteomes" id="UP000036923"/>
    </source>
</evidence>
<dbReference type="SMART" id="SM00860">
    <property type="entry name" value="SMI1_KNR4"/>
    <property type="match status" value="1"/>
</dbReference>
<dbReference type="RefSeq" id="WP_036945720.1">
    <property type="nucleotide sequence ID" value="NZ_JQKC01000071.1"/>
</dbReference>
<accession>A0A0L6JQ30</accession>
<name>A0A0L6JQ30_9FIRM</name>
<dbReference type="InterPro" id="IPR018958">
    <property type="entry name" value="Knr4/Smi1-like_dom"/>
</dbReference>
<dbReference type="AlphaFoldDB" id="A0A0L6JQ30"/>
<sequence>MDYKRILVPFEESYEKIPLEKSMQDFQNQFGFALPNSHIKMLSECNGGKFEHAYIQYEANDKIKYNYVDHLYGFGHWHWDLKQANEQHKEEFINNGFDGFVFDLGIYIRNNELEEKLKLKGIIPEYFDSKDTEEIVCEFYNDFPKYISKMDAFIENIDHDECDLNEELIYLYKVSRFFSMSVEFSIDDGHGRYYLYYGDKDVLEPSVYCGVDLREFYKVADSFDDFLKNLVILRKKICFGIKSIAESVCDFINAIIKKFIDADTTITTTDLIENLSNCKYGVCIGANEEININLIKNMYTDGSGYNEAVYREYEYLLIIGSSQMFDYYVDDEVNPYDEFIQKYEKKVINIYDGANKSNIILLYTIGVNKLYDEVIKVP</sequence>
<protein>
    <submittedName>
        <fullName evidence="2">Cell wall assembly/cell proliferation coordinating protein, KNR4-like protein</fullName>
    </submittedName>
</protein>
<dbReference type="EMBL" id="LGTC01000001">
    <property type="protein sequence ID" value="KNY27790.1"/>
    <property type="molecule type" value="Genomic_DNA"/>
</dbReference>
<dbReference type="OrthoDB" id="2220259at2"/>
<proteinExistence type="predicted"/>